<dbReference type="SMART" id="SM00534">
    <property type="entry name" value="MUTSac"/>
    <property type="match status" value="1"/>
</dbReference>
<dbReference type="InterPro" id="IPR012401">
    <property type="entry name" value="DNA-bd_MutS2_arc"/>
</dbReference>
<comment type="function">
    <text evidence="4">Has ATPase and non-specific DNA-binding activities.</text>
</comment>
<sequence length="730" mass="80773">MISDGESTAIEADIRLRDISGIGSILEKRLVTCFGSEEKALETLFKGDIHELCRVEGMTRKSAQSLILNVSKEQNGVSIDDFLKTKEAETLYSGILKIMKKHCCTEYSADFIECLVPYPKRRLDLALDVREKIEGHLAILQSFSPDERETIQSLLSSVSPAKEGAAQKIRDRAVLAFSENVYLEAREKFGSLLPVHLVSDQQECADFFYSYHSVILFDFPDFDLPESGYDYFRGIESVEIEQLVPELALSYFVKNLKSFDASLCLAEILAAGSADGVFSQFSAEDTLELRTRLKKLNADGSINPGTDPESDRLKNISVTCDEVLLKKAAELSEKLKNVLTGNTLTLDGDQLMHILSGADLKQIVTANVSRPYREILKETLAEITETLSLKKDEEMILSDIYGDEIACPVTLNLDSLTRFKKEISSKALEIEQKQKKQLSKELAGKKEAVSVLVSDCLEFDCWYSAASFANAYQMTFPIFAKASSQLNLNMKLNDSNSVGATAPADSVFFNLENGRNLFLSSKYGFDSITPVSYDVENTVLLSGVNSGGKTTVLELVGQCLILAHMGFPVPAEHFEFSPIEEFYYFGKSKGTLDAGAFETTLRNFSIVSESNGYERAVFADELESITEPGASAKIIAGLLETFCENGKTLSLFVSHLAEAIMENCDIPIRVDGIDAAGLDENLNLIVNRNPIKNHIAKSTPELIVEKLFLTSTGDENAFYEKLKKKFEGKN</sequence>
<proteinExistence type="inferred from homology"/>
<comment type="similarity">
    <text evidence="4">Belongs to the DNA mismatch repair MutS family. Archaeal Muts2 subfamily.</text>
</comment>
<keyword evidence="6" id="KW-0255">Endonuclease</keyword>
<evidence type="ECO:0000313" key="6">
    <source>
        <dbReference type="EMBL" id="MDV0445377.1"/>
    </source>
</evidence>
<evidence type="ECO:0000256" key="1">
    <source>
        <dbReference type="ARBA" id="ARBA00022741"/>
    </source>
</evidence>
<keyword evidence="2 4" id="KW-0067">ATP-binding</keyword>
<keyword evidence="7" id="KW-1185">Reference proteome</keyword>
<comment type="caution">
    <text evidence="6">The sequence shown here is derived from an EMBL/GenBank/DDBJ whole genome shotgun (WGS) entry which is preliminary data.</text>
</comment>
<keyword evidence="3 4" id="KW-0238">DNA-binding</keyword>
<organism evidence="6 7">
    <name type="scientific">Methanimicrococcus hacksteinii</name>
    <dbReference type="NCBI Taxonomy" id="3028293"/>
    <lineage>
        <taxon>Archaea</taxon>
        <taxon>Methanobacteriati</taxon>
        <taxon>Methanobacteriota</taxon>
        <taxon>Stenosarchaea group</taxon>
        <taxon>Methanomicrobia</taxon>
        <taxon>Methanosarcinales</taxon>
        <taxon>Methanosarcinaceae</taxon>
        <taxon>Methanimicrococcus</taxon>
    </lineage>
</organism>
<evidence type="ECO:0000256" key="3">
    <source>
        <dbReference type="ARBA" id="ARBA00023125"/>
    </source>
</evidence>
<dbReference type="InterPro" id="IPR010994">
    <property type="entry name" value="RuvA_2-like"/>
</dbReference>
<dbReference type="PANTHER" id="PTHR11361">
    <property type="entry name" value="DNA MISMATCH REPAIR PROTEIN MUTS FAMILY MEMBER"/>
    <property type="match status" value="1"/>
</dbReference>
<dbReference type="GO" id="GO:0004519">
    <property type="term" value="F:endonuclease activity"/>
    <property type="evidence" value="ECO:0007669"/>
    <property type="project" value="UniProtKB-KW"/>
</dbReference>
<dbReference type="PIRSF" id="PIRSF029254">
    <property type="entry name" value="MutS_C_archaeal"/>
    <property type="match status" value="1"/>
</dbReference>
<evidence type="ECO:0000259" key="5">
    <source>
        <dbReference type="SMART" id="SM00534"/>
    </source>
</evidence>
<keyword evidence="6" id="KW-0540">Nuclease</keyword>
<dbReference type="RefSeq" id="WP_318785795.1">
    <property type="nucleotide sequence ID" value="NZ_JAWDKC010000015.1"/>
</dbReference>
<protein>
    <recommendedName>
        <fullName evidence="4">DNA-binding protein MutS2</fullName>
    </recommendedName>
</protein>
<evidence type="ECO:0000256" key="4">
    <source>
        <dbReference type="HAMAP-Rule" id="MF_00971"/>
    </source>
</evidence>
<reference evidence="6 7" key="1">
    <citation type="submission" date="2023-06" db="EMBL/GenBank/DDBJ databases">
        <title>Genome sequence of Methanimicrococcus sp. At1.</title>
        <authorList>
            <person name="Protasov E."/>
            <person name="Platt K."/>
            <person name="Poehlein A."/>
            <person name="Daniel R."/>
            <person name="Brune A."/>
        </authorList>
    </citation>
    <scope>NUCLEOTIDE SEQUENCE [LARGE SCALE GENOMIC DNA]</scope>
    <source>
        <strain evidence="6 7">At1</strain>
    </source>
</reference>
<keyword evidence="1 4" id="KW-0547">Nucleotide-binding</keyword>
<evidence type="ECO:0000256" key="2">
    <source>
        <dbReference type="ARBA" id="ARBA00022840"/>
    </source>
</evidence>
<dbReference type="EMBL" id="JAWDKC010000015">
    <property type="protein sequence ID" value="MDV0445377.1"/>
    <property type="molecule type" value="Genomic_DNA"/>
</dbReference>
<keyword evidence="4 6" id="KW-0378">Hydrolase</keyword>
<dbReference type="InterPro" id="IPR000432">
    <property type="entry name" value="DNA_mismatch_repair_MutS_C"/>
</dbReference>
<dbReference type="Gene3D" id="3.40.50.300">
    <property type="entry name" value="P-loop containing nucleotide triphosphate hydrolases"/>
    <property type="match status" value="1"/>
</dbReference>
<accession>A0ABU3VPN4</accession>
<gene>
    <name evidence="4 6" type="primary">mutS2</name>
    <name evidence="6" type="ORF">MmiAt1_09540</name>
</gene>
<dbReference type="Proteomes" id="UP001272052">
    <property type="component" value="Unassembled WGS sequence"/>
</dbReference>
<name>A0ABU3VPN4_9EURY</name>
<dbReference type="PANTHER" id="PTHR11361:SF125">
    <property type="entry name" value="DNA-BINDING PROTEIN MUTS2"/>
    <property type="match status" value="1"/>
</dbReference>
<dbReference type="InterPro" id="IPR045076">
    <property type="entry name" value="MutS"/>
</dbReference>
<dbReference type="SUPFAM" id="SSF47781">
    <property type="entry name" value="RuvA domain 2-like"/>
    <property type="match status" value="1"/>
</dbReference>
<feature type="binding site" evidence="4">
    <location>
        <begin position="543"/>
        <end position="550"/>
    </location>
    <ligand>
        <name>ATP</name>
        <dbReference type="ChEBI" id="CHEBI:30616"/>
    </ligand>
</feature>
<dbReference type="InterPro" id="IPR027417">
    <property type="entry name" value="P-loop_NTPase"/>
</dbReference>
<dbReference type="GO" id="GO:0016787">
    <property type="term" value="F:hydrolase activity"/>
    <property type="evidence" value="ECO:0007669"/>
    <property type="project" value="UniProtKB-KW"/>
</dbReference>
<comment type="cofactor">
    <cofactor evidence="4">
        <name>a divalent metal cation</name>
        <dbReference type="ChEBI" id="CHEBI:60240"/>
    </cofactor>
</comment>
<evidence type="ECO:0000313" key="7">
    <source>
        <dbReference type="Proteomes" id="UP001272052"/>
    </source>
</evidence>
<feature type="domain" description="DNA mismatch repair proteins mutS family" evidence="5">
    <location>
        <begin position="536"/>
        <end position="727"/>
    </location>
</feature>
<dbReference type="HAMAP" id="MF_00971">
    <property type="entry name" value="MutS2_archaea"/>
    <property type="match status" value="1"/>
</dbReference>
<dbReference type="SUPFAM" id="SSF52540">
    <property type="entry name" value="P-loop containing nucleoside triphosphate hydrolases"/>
    <property type="match status" value="1"/>
</dbReference>